<evidence type="ECO:0000259" key="1">
    <source>
        <dbReference type="Pfam" id="PF00534"/>
    </source>
</evidence>
<dbReference type="SUPFAM" id="SSF53756">
    <property type="entry name" value="UDP-Glycosyltransferase/glycogen phosphorylase"/>
    <property type="match status" value="1"/>
</dbReference>
<evidence type="ECO:0000313" key="4">
    <source>
        <dbReference type="Proteomes" id="UP000435036"/>
    </source>
</evidence>
<dbReference type="OrthoDB" id="9790710at2"/>
<evidence type="ECO:0000313" key="3">
    <source>
        <dbReference type="EMBL" id="MVZ63649.1"/>
    </source>
</evidence>
<accession>A0A6N8L3P5</accession>
<feature type="domain" description="Glycosyltransferase subfamily 4-like N-terminal" evidence="2">
    <location>
        <begin position="4"/>
        <end position="138"/>
    </location>
</feature>
<sequence>MKRLLIVTNVDWFLISHRLVVASHALKNGWEVFVACEDTGRSGEITSQGIHFENLVFSRSGTNLIAEIRSYLKFKNLYRRVKPDVVHHITIKPVIYGTLAARSLGIKGIVNAVSGMGYLFVDGKFGLFQRAVMWLMRKGSNHNSVSYIFQNQDDKEVLRKFGVLERVKSVNLIKGSGVSLDEFKYQLPIKKPKLRILFAGRMLWDKGIRELRIAADILKNDLGKKIEIRMIGKVDLGNKSAVPLEYLNEWVDGEYVQWKGHIDDVYSEYVNADVVILPSYREGLPKNLIEACAVGRPIITTDAVGCKDCVDDGINGIIVPVKDAEQLALAIRNIITTPEKLLNMGMSSRRKAEKDFNVDDVVIKHLEIYNQFIF</sequence>
<gene>
    <name evidence="3" type="ORF">GQF63_16600</name>
</gene>
<dbReference type="AlphaFoldDB" id="A0A6N8L3P5"/>
<dbReference type="Pfam" id="PF13477">
    <property type="entry name" value="Glyco_trans_4_2"/>
    <property type="match status" value="1"/>
</dbReference>
<organism evidence="3 4">
    <name type="scientific">Sphingobacterium humi</name>
    <dbReference type="NCBI Taxonomy" id="1796905"/>
    <lineage>
        <taxon>Bacteria</taxon>
        <taxon>Pseudomonadati</taxon>
        <taxon>Bacteroidota</taxon>
        <taxon>Sphingobacteriia</taxon>
        <taxon>Sphingobacteriales</taxon>
        <taxon>Sphingobacteriaceae</taxon>
        <taxon>Sphingobacterium</taxon>
    </lineage>
</organism>
<keyword evidence="3" id="KW-0808">Transferase</keyword>
<dbReference type="CDD" id="cd03808">
    <property type="entry name" value="GT4_CapM-like"/>
    <property type="match status" value="1"/>
</dbReference>
<dbReference type="RefSeq" id="WP_160370366.1">
    <property type="nucleotide sequence ID" value="NZ_WSQA01000014.1"/>
</dbReference>
<dbReference type="Pfam" id="PF00534">
    <property type="entry name" value="Glycos_transf_1"/>
    <property type="match status" value="1"/>
</dbReference>
<dbReference type="GO" id="GO:0016757">
    <property type="term" value="F:glycosyltransferase activity"/>
    <property type="evidence" value="ECO:0007669"/>
    <property type="project" value="InterPro"/>
</dbReference>
<dbReference type="InterPro" id="IPR028098">
    <property type="entry name" value="Glyco_trans_4-like_N"/>
</dbReference>
<reference evidence="3 4" key="1">
    <citation type="submission" date="2019-12" db="EMBL/GenBank/DDBJ databases">
        <authorList>
            <person name="Dong K."/>
        </authorList>
    </citation>
    <scope>NUCLEOTIDE SEQUENCE [LARGE SCALE GENOMIC DNA]</scope>
    <source>
        <strain evidence="3 4">JCM 31225</strain>
    </source>
</reference>
<dbReference type="Proteomes" id="UP000435036">
    <property type="component" value="Unassembled WGS sequence"/>
</dbReference>
<feature type="domain" description="Glycosyl transferase family 1" evidence="1">
    <location>
        <begin position="182"/>
        <end position="349"/>
    </location>
</feature>
<dbReference type="PANTHER" id="PTHR12526">
    <property type="entry name" value="GLYCOSYLTRANSFERASE"/>
    <property type="match status" value="1"/>
</dbReference>
<proteinExistence type="predicted"/>
<keyword evidence="4" id="KW-1185">Reference proteome</keyword>
<dbReference type="InterPro" id="IPR001296">
    <property type="entry name" value="Glyco_trans_1"/>
</dbReference>
<evidence type="ECO:0000259" key="2">
    <source>
        <dbReference type="Pfam" id="PF13477"/>
    </source>
</evidence>
<dbReference type="Gene3D" id="3.40.50.2000">
    <property type="entry name" value="Glycogen Phosphorylase B"/>
    <property type="match status" value="2"/>
</dbReference>
<dbReference type="PANTHER" id="PTHR12526:SF638">
    <property type="entry name" value="SPORE COAT PROTEIN SA"/>
    <property type="match status" value="1"/>
</dbReference>
<name>A0A6N8L3P5_9SPHI</name>
<protein>
    <submittedName>
        <fullName evidence="3">Glycosyltransferase</fullName>
    </submittedName>
</protein>
<comment type="caution">
    <text evidence="3">The sequence shown here is derived from an EMBL/GenBank/DDBJ whole genome shotgun (WGS) entry which is preliminary data.</text>
</comment>
<dbReference type="EMBL" id="WSQA01000014">
    <property type="protein sequence ID" value="MVZ63649.1"/>
    <property type="molecule type" value="Genomic_DNA"/>
</dbReference>